<dbReference type="OrthoDB" id="3770142at2759"/>
<gene>
    <name evidence="2" type="ORF">CC84DRAFT_1230904</name>
</gene>
<organism evidence="2 3">
    <name type="scientific">Paraphaeosphaeria sporulosa</name>
    <dbReference type="NCBI Taxonomy" id="1460663"/>
    <lineage>
        <taxon>Eukaryota</taxon>
        <taxon>Fungi</taxon>
        <taxon>Dikarya</taxon>
        <taxon>Ascomycota</taxon>
        <taxon>Pezizomycotina</taxon>
        <taxon>Dothideomycetes</taxon>
        <taxon>Pleosporomycetidae</taxon>
        <taxon>Pleosporales</taxon>
        <taxon>Massarineae</taxon>
        <taxon>Didymosphaeriaceae</taxon>
        <taxon>Paraphaeosphaeria</taxon>
    </lineage>
</organism>
<evidence type="ECO:0000256" key="1">
    <source>
        <dbReference type="SAM" id="SignalP"/>
    </source>
</evidence>
<accession>A0A177C202</accession>
<keyword evidence="3" id="KW-1185">Reference proteome</keyword>
<feature type="chain" id="PRO_5008057637" evidence="1">
    <location>
        <begin position="26"/>
        <end position="213"/>
    </location>
</feature>
<dbReference type="InParanoid" id="A0A177C202"/>
<evidence type="ECO:0000313" key="2">
    <source>
        <dbReference type="EMBL" id="OAG00660.1"/>
    </source>
</evidence>
<protein>
    <submittedName>
        <fullName evidence="2">Uncharacterized protein</fullName>
    </submittedName>
</protein>
<dbReference type="EMBL" id="KV441559">
    <property type="protein sequence ID" value="OAG00660.1"/>
    <property type="molecule type" value="Genomic_DNA"/>
</dbReference>
<sequence>MSSSAFLRTILHLVAFLNLFQCALGHFDVFRIDLSTYDPQWNRRHARDIPSNVTVTGEPFNGNFAEVLAAAGLYKDSFWIVLPHNWHCSQVLDARLVNDKKDVSGRNVGVRCRGDGCISDHSTDNIDLIEMHWSNTPLYHWTLYKDRLDDDKHQIMWGVDGEKYGACEKIGTPTHWTQCYDRPPFMGNTKTFFVHPKFKCWDAYDWTQINAAP</sequence>
<reference evidence="2 3" key="1">
    <citation type="submission" date="2016-05" db="EMBL/GenBank/DDBJ databases">
        <title>Comparative analysis of secretome profiles of manganese(II)-oxidizing ascomycete fungi.</title>
        <authorList>
            <consortium name="DOE Joint Genome Institute"/>
            <person name="Zeiner C.A."/>
            <person name="Purvine S.O."/>
            <person name="Zink E.M."/>
            <person name="Wu S."/>
            <person name="Pasa-Tolic L."/>
            <person name="Chaput D.L."/>
            <person name="Haridas S."/>
            <person name="Grigoriev I.V."/>
            <person name="Santelli C.M."/>
            <person name="Hansel C.M."/>
        </authorList>
    </citation>
    <scope>NUCLEOTIDE SEQUENCE [LARGE SCALE GENOMIC DNA]</scope>
    <source>
        <strain evidence="2 3">AP3s5-JAC2a</strain>
    </source>
</reference>
<proteinExistence type="predicted"/>
<dbReference type="AlphaFoldDB" id="A0A177C202"/>
<dbReference type="GeneID" id="28767196"/>
<evidence type="ECO:0000313" key="3">
    <source>
        <dbReference type="Proteomes" id="UP000077069"/>
    </source>
</evidence>
<feature type="signal peptide" evidence="1">
    <location>
        <begin position="1"/>
        <end position="25"/>
    </location>
</feature>
<keyword evidence="1" id="KW-0732">Signal</keyword>
<name>A0A177C202_9PLEO</name>
<dbReference type="RefSeq" id="XP_018031025.1">
    <property type="nucleotide sequence ID" value="XM_018183710.1"/>
</dbReference>
<dbReference type="Proteomes" id="UP000077069">
    <property type="component" value="Unassembled WGS sequence"/>
</dbReference>